<accession>A0A6A5YED6</accession>
<proteinExistence type="predicted"/>
<feature type="domain" description="Heterokaryon incompatibility" evidence="1">
    <location>
        <begin position="10"/>
        <end position="142"/>
    </location>
</feature>
<reference evidence="2" key="1">
    <citation type="journal article" date="2020" name="Stud. Mycol.">
        <title>101 Dothideomycetes genomes: a test case for predicting lifestyles and emergence of pathogens.</title>
        <authorList>
            <person name="Haridas S."/>
            <person name="Albert R."/>
            <person name="Binder M."/>
            <person name="Bloem J."/>
            <person name="Labutti K."/>
            <person name="Salamov A."/>
            <person name="Andreopoulos B."/>
            <person name="Baker S."/>
            <person name="Barry K."/>
            <person name="Bills G."/>
            <person name="Bluhm B."/>
            <person name="Cannon C."/>
            <person name="Castanera R."/>
            <person name="Culley D."/>
            <person name="Daum C."/>
            <person name="Ezra D."/>
            <person name="Gonzalez J."/>
            <person name="Henrissat B."/>
            <person name="Kuo A."/>
            <person name="Liang C."/>
            <person name="Lipzen A."/>
            <person name="Lutzoni F."/>
            <person name="Magnuson J."/>
            <person name="Mondo S."/>
            <person name="Nolan M."/>
            <person name="Ohm R."/>
            <person name="Pangilinan J."/>
            <person name="Park H.-J."/>
            <person name="Ramirez L."/>
            <person name="Alfaro M."/>
            <person name="Sun H."/>
            <person name="Tritt A."/>
            <person name="Yoshinaga Y."/>
            <person name="Zwiers L.-H."/>
            <person name="Turgeon B."/>
            <person name="Goodwin S."/>
            <person name="Spatafora J."/>
            <person name="Crous P."/>
            <person name="Grigoriev I."/>
        </authorList>
    </citation>
    <scope>NUCLEOTIDE SEQUENCE</scope>
    <source>
        <strain evidence="2">CBS 627.86</strain>
    </source>
</reference>
<gene>
    <name evidence="2" type="ORF">BDV96DRAFT_608254</name>
</gene>
<evidence type="ECO:0000313" key="2">
    <source>
        <dbReference type="EMBL" id="KAF2105425.1"/>
    </source>
</evidence>
<name>A0A6A5YED6_9PLEO</name>
<evidence type="ECO:0000259" key="1">
    <source>
        <dbReference type="Pfam" id="PF06985"/>
    </source>
</evidence>
<dbReference type="AlphaFoldDB" id="A0A6A5YED6"/>
<organism evidence="2 3">
    <name type="scientific">Lophiotrema nucula</name>
    <dbReference type="NCBI Taxonomy" id="690887"/>
    <lineage>
        <taxon>Eukaryota</taxon>
        <taxon>Fungi</taxon>
        <taxon>Dikarya</taxon>
        <taxon>Ascomycota</taxon>
        <taxon>Pezizomycotina</taxon>
        <taxon>Dothideomycetes</taxon>
        <taxon>Pleosporomycetidae</taxon>
        <taxon>Pleosporales</taxon>
        <taxon>Lophiotremataceae</taxon>
        <taxon>Lophiotrema</taxon>
    </lineage>
</organism>
<dbReference type="InterPro" id="IPR010730">
    <property type="entry name" value="HET"/>
</dbReference>
<dbReference type="PANTHER" id="PTHR24148">
    <property type="entry name" value="ANKYRIN REPEAT DOMAIN-CONTAINING PROTEIN 39 HOMOLOG-RELATED"/>
    <property type="match status" value="1"/>
</dbReference>
<dbReference type="PANTHER" id="PTHR24148:SF64">
    <property type="entry name" value="HETEROKARYON INCOMPATIBILITY DOMAIN-CONTAINING PROTEIN"/>
    <property type="match status" value="1"/>
</dbReference>
<dbReference type="Proteomes" id="UP000799770">
    <property type="component" value="Unassembled WGS sequence"/>
</dbReference>
<evidence type="ECO:0000313" key="3">
    <source>
        <dbReference type="Proteomes" id="UP000799770"/>
    </source>
</evidence>
<dbReference type="Pfam" id="PF26639">
    <property type="entry name" value="Het-6_barrel"/>
    <property type="match status" value="1"/>
</dbReference>
<sequence>MRLLVDHDMSTIWVRQNLSRALRHLRLLDRPRVLWVDAICINQYSVAERSREVTRMGTIFRLAKKVIAWLGLPTPDSEQALEALQYLGGLVETNFNWIFRSKTNNLKHWIPADGPPVHDATLETLERLFSQPYFWRVWIVQELLLANRHSRLQCGKSAISWPVFRRSIFFLKNSKLFRPIFDSRLASMSLFTDLYITTEILLERSRVRHCSDMRDKIYGILTSEIVADAPSWVFDLVTTPASKMWNAGRQAAPSSGSTVIYIPPDRIDVIGVFHSNIVSVSERITSDVTQASRVVGQYQPREWSSRSNEGADSELDEWLRLLQMDQIRDRYIHSSVFPSLTELRDSWDDAATHGQLSPESKVLNLGLVSTVIGGSLIRTANNYAGFGPSTARPGDSIVVLLGCFTPMIIRSQGNGSYTVIGPCHLQGLMNGETLLQALPEPWTIQMYAEDRYFVPRFYNNDTKVLSADDPRLPPLPENWRKLSKERTAGDPAHVSYFEHVSTGQVINSDPQLLRDALRSRGVELKTFQLV</sequence>
<protein>
    <submittedName>
        <fullName evidence="2">Heterokaryon incompatibility protein-domain-containing protein</fullName>
    </submittedName>
</protein>
<keyword evidence="3" id="KW-1185">Reference proteome</keyword>
<dbReference type="Pfam" id="PF06985">
    <property type="entry name" value="HET"/>
    <property type="match status" value="1"/>
</dbReference>
<dbReference type="EMBL" id="ML977381">
    <property type="protein sequence ID" value="KAF2105425.1"/>
    <property type="molecule type" value="Genomic_DNA"/>
</dbReference>
<dbReference type="OrthoDB" id="4850726at2759"/>
<dbReference type="InterPro" id="IPR052895">
    <property type="entry name" value="HetReg/Transcr_Mod"/>
</dbReference>